<evidence type="ECO:0000259" key="7">
    <source>
        <dbReference type="PROSITE" id="PS51098"/>
    </source>
</evidence>
<evidence type="ECO:0000313" key="8">
    <source>
        <dbReference type="EMBL" id="MDH8679683.1"/>
    </source>
</evidence>
<organism evidence="8 9">
    <name type="scientific">Fusibacter bizertensis</name>
    <dbReference type="NCBI Taxonomy" id="1488331"/>
    <lineage>
        <taxon>Bacteria</taxon>
        <taxon>Bacillati</taxon>
        <taxon>Bacillota</taxon>
        <taxon>Clostridia</taxon>
        <taxon>Eubacteriales</taxon>
        <taxon>Eubacteriales Family XII. Incertae Sedis</taxon>
        <taxon>Fusibacter</taxon>
    </lineage>
</organism>
<protein>
    <submittedName>
        <fullName evidence="8">Glucose PTS transporter subunit EIIB</fullName>
        <ecNumber evidence="8">2.7.1.-</ecNumber>
    </submittedName>
</protein>
<keyword evidence="2" id="KW-0762">Sugar transport</keyword>
<dbReference type="InterPro" id="IPR001996">
    <property type="entry name" value="PTS_IIB_1"/>
</dbReference>
<dbReference type="SUPFAM" id="SSF55604">
    <property type="entry name" value="Glucose permease domain IIB"/>
    <property type="match status" value="1"/>
</dbReference>
<dbReference type="Gene3D" id="3.30.1360.60">
    <property type="entry name" value="Glucose permease domain IIB"/>
    <property type="match status" value="1"/>
</dbReference>
<keyword evidence="9" id="KW-1185">Reference proteome</keyword>
<evidence type="ECO:0000256" key="6">
    <source>
        <dbReference type="PROSITE-ProRule" id="PRU00421"/>
    </source>
</evidence>
<dbReference type="Pfam" id="PF00367">
    <property type="entry name" value="PTS_EIIB"/>
    <property type="match status" value="1"/>
</dbReference>
<keyword evidence="4" id="KW-0598">Phosphotransferase system</keyword>
<dbReference type="Proteomes" id="UP001158045">
    <property type="component" value="Unassembled WGS sequence"/>
</dbReference>
<proteinExistence type="predicted"/>
<dbReference type="NCBIfam" id="TIGR00826">
    <property type="entry name" value="EIIB_glc"/>
    <property type="match status" value="1"/>
</dbReference>
<sequence>MIHAFFSTLQVAGYEIHLNRIEKVTEEGETVVGKIGISEVARGYYHAIGGKENIVEVDSCITRLRLTLKDASIVDEAACKRLGAAGLIKPNNKNVQIVVGTHAELIAEEIKKFK</sequence>
<evidence type="ECO:0000256" key="3">
    <source>
        <dbReference type="ARBA" id="ARBA00022679"/>
    </source>
</evidence>
<dbReference type="PROSITE" id="PS01035">
    <property type="entry name" value="PTS_EIIB_TYPE_1_CYS"/>
    <property type="match status" value="1"/>
</dbReference>
<keyword evidence="1" id="KW-0813">Transport</keyword>
<name>A0ABT6NGX3_9FIRM</name>
<evidence type="ECO:0000256" key="5">
    <source>
        <dbReference type="ARBA" id="ARBA00022777"/>
    </source>
</evidence>
<feature type="active site" description="Phosphocysteine intermediate; for EIIB activity" evidence="6">
    <location>
        <position position="60"/>
    </location>
</feature>
<keyword evidence="3 8" id="KW-0808">Transferase</keyword>
<dbReference type="EMBL" id="JARYZI010000015">
    <property type="protein sequence ID" value="MDH8679683.1"/>
    <property type="molecule type" value="Genomic_DNA"/>
</dbReference>
<dbReference type="RefSeq" id="WP_281095579.1">
    <property type="nucleotide sequence ID" value="NZ_JARYZI010000015.1"/>
</dbReference>
<dbReference type="PANTHER" id="PTHR30009:SF4">
    <property type="entry name" value="PTS SYSTEM N-ACETYLGLUCOSAMINE-SPECIFIC EIICBA COMPONENT"/>
    <property type="match status" value="1"/>
</dbReference>
<dbReference type="InterPro" id="IPR018113">
    <property type="entry name" value="PTrfase_EIIB_Cys"/>
</dbReference>
<reference evidence="8 9" key="1">
    <citation type="submission" date="2023-04" db="EMBL/GenBank/DDBJ databases">
        <title>Fusibacter bizertensis strain WBS, isolated from littoral bottom sediments of the Arctic seas - biochemical and genomic analysis.</title>
        <authorList>
            <person name="Brioukhanov A.L."/>
        </authorList>
    </citation>
    <scope>NUCLEOTIDE SEQUENCE [LARGE SCALE GENOMIC DNA]</scope>
    <source>
        <strain evidence="8 9">WBS</strain>
    </source>
</reference>
<evidence type="ECO:0000313" key="9">
    <source>
        <dbReference type="Proteomes" id="UP001158045"/>
    </source>
</evidence>
<evidence type="ECO:0000256" key="1">
    <source>
        <dbReference type="ARBA" id="ARBA00022448"/>
    </source>
</evidence>
<gene>
    <name evidence="8" type="ORF">QE109_16110</name>
</gene>
<feature type="domain" description="PTS EIIB type-1" evidence="7">
    <location>
        <begin position="38"/>
        <end position="114"/>
    </location>
</feature>
<evidence type="ECO:0000256" key="2">
    <source>
        <dbReference type="ARBA" id="ARBA00022597"/>
    </source>
</evidence>
<dbReference type="EC" id="2.7.1.-" evidence="8"/>
<dbReference type="PANTHER" id="PTHR30009">
    <property type="entry name" value="CYTOCHROME C-TYPE SYNTHESIS PROTEIN AND PTS TRANSMEMBRANE COMPONENT"/>
    <property type="match status" value="1"/>
</dbReference>
<dbReference type="CDD" id="cd00212">
    <property type="entry name" value="PTS_IIB_glc"/>
    <property type="match status" value="1"/>
</dbReference>
<accession>A0ABT6NGX3</accession>
<dbReference type="GO" id="GO:0016740">
    <property type="term" value="F:transferase activity"/>
    <property type="evidence" value="ECO:0007669"/>
    <property type="project" value="UniProtKB-KW"/>
</dbReference>
<comment type="caution">
    <text evidence="8">The sequence shown here is derived from an EMBL/GenBank/DDBJ whole genome shotgun (WGS) entry which is preliminary data.</text>
</comment>
<dbReference type="InterPro" id="IPR036878">
    <property type="entry name" value="Glu_permease_IIB"/>
</dbReference>
<dbReference type="PROSITE" id="PS51098">
    <property type="entry name" value="PTS_EIIB_TYPE_1"/>
    <property type="match status" value="1"/>
</dbReference>
<dbReference type="InterPro" id="IPR050429">
    <property type="entry name" value="PTS_Glucose_EIICBA"/>
</dbReference>
<keyword evidence="5" id="KW-0418">Kinase</keyword>
<evidence type="ECO:0000256" key="4">
    <source>
        <dbReference type="ARBA" id="ARBA00022683"/>
    </source>
</evidence>